<sequence length="67" mass="6926">MPGDSRALHDNKNPPLGAVIPSLGRCGGRIGGRDLREKVTARPPGGAGCPLQRPLSLALYHNAVADS</sequence>
<evidence type="ECO:0000313" key="2">
    <source>
        <dbReference type="EMBL" id="SHK51133.1"/>
    </source>
</evidence>
<dbReference type="EMBL" id="FQZK01000022">
    <property type="protein sequence ID" value="SHK51133.1"/>
    <property type="molecule type" value="Genomic_DNA"/>
</dbReference>
<accession>A0A1M6T2B3</accession>
<organism evidence="2 3">
    <name type="scientific">Nocardiopsis flavescens</name>
    <dbReference type="NCBI Taxonomy" id="758803"/>
    <lineage>
        <taxon>Bacteria</taxon>
        <taxon>Bacillati</taxon>
        <taxon>Actinomycetota</taxon>
        <taxon>Actinomycetes</taxon>
        <taxon>Streptosporangiales</taxon>
        <taxon>Nocardiopsidaceae</taxon>
        <taxon>Nocardiopsis</taxon>
    </lineage>
</organism>
<proteinExistence type="predicted"/>
<dbReference type="AlphaFoldDB" id="A0A1M6T2B3"/>
<keyword evidence="3" id="KW-1185">Reference proteome</keyword>
<reference evidence="2 3" key="1">
    <citation type="submission" date="2016-11" db="EMBL/GenBank/DDBJ databases">
        <authorList>
            <person name="Jaros S."/>
            <person name="Januszkiewicz K."/>
            <person name="Wedrychowicz H."/>
        </authorList>
    </citation>
    <scope>NUCLEOTIDE SEQUENCE [LARGE SCALE GENOMIC DNA]</scope>
    <source>
        <strain evidence="2 3">CGMCC 4.5723</strain>
    </source>
</reference>
<feature type="region of interest" description="Disordered" evidence="1">
    <location>
        <begin position="1"/>
        <end position="20"/>
    </location>
</feature>
<evidence type="ECO:0000256" key="1">
    <source>
        <dbReference type="SAM" id="MobiDB-lite"/>
    </source>
</evidence>
<dbReference type="Proteomes" id="UP000184452">
    <property type="component" value="Unassembled WGS sequence"/>
</dbReference>
<name>A0A1M6T2B3_9ACTN</name>
<gene>
    <name evidence="2" type="ORF">SAMN05421803_12211</name>
</gene>
<evidence type="ECO:0000313" key="3">
    <source>
        <dbReference type="Proteomes" id="UP000184452"/>
    </source>
</evidence>
<protein>
    <submittedName>
        <fullName evidence="2">Uncharacterized protein</fullName>
    </submittedName>
</protein>
<feature type="compositionally biased region" description="Basic and acidic residues" evidence="1">
    <location>
        <begin position="1"/>
        <end position="12"/>
    </location>
</feature>